<organism evidence="3 4">
    <name type="scientific">Stichopus japonicus</name>
    <name type="common">Sea cucumber</name>
    <dbReference type="NCBI Taxonomy" id="307972"/>
    <lineage>
        <taxon>Eukaryota</taxon>
        <taxon>Metazoa</taxon>
        <taxon>Echinodermata</taxon>
        <taxon>Eleutherozoa</taxon>
        <taxon>Echinozoa</taxon>
        <taxon>Holothuroidea</taxon>
        <taxon>Aspidochirotacea</taxon>
        <taxon>Aspidochirotida</taxon>
        <taxon>Stichopodidae</taxon>
        <taxon>Apostichopus</taxon>
    </lineage>
</organism>
<feature type="domain" description="WASH complex subunit 7 C-terminal" evidence="2">
    <location>
        <begin position="2"/>
        <end position="42"/>
    </location>
</feature>
<dbReference type="AlphaFoldDB" id="A0A2G8JAX1"/>
<sequence length="81" mass="9397">KKQQGDEKLQQTSSLTIKRLETYQREFDLLYYSLSSARVFFRADKTAEEEQEETKEKEKETAQPATNDVPAIEAPQTTQLL</sequence>
<evidence type="ECO:0000313" key="4">
    <source>
        <dbReference type="Proteomes" id="UP000230750"/>
    </source>
</evidence>
<reference evidence="3 4" key="1">
    <citation type="journal article" date="2017" name="PLoS Biol.">
        <title>The sea cucumber genome provides insights into morphological evolution and visceral regeneration.</title>
        <authorList>
            <person name="Zhang X."/>
            <person name="Sun L."/>
            <person name="Yuan J."/>
            <person name="Sun Y."/>
            <person name="Gao Y."/>
            <person name="Zhang L."/>
            <person name="Li S."/>
            <person name="Dai H."/>
            <person name="Hamel J.F."/>
            <person name="Liu C."/>
            <person name="Yu Y."/>
            <person name="Liu S."/>
            <person name="Lin W."/>
            <person name="Guo K."/>
            <person name="Jin S."/>
            <person name="Xu P."/>
            <person name="Storey K.B."/>
            <person name="Huan P."/>
            <person name="Zhang T."/>
            <person name="Zhou Y."/>
            <person name="Zhang J."/>
            <person name="Lin C."/>
            <person name="Li X."/>
            <person name="Xing L."/>
            <person name="Huo D."/>
            <person name="Sun M."/>
            <person name="Wang L."/>
            <person name="Mercier A."/>
            <person name="Li F."/>
            <person name="Yang H."/>
            <person name="Xiang J."/>
        </authorList>
    </citation>
    <scope>NUCLEOTIDE SEQUENCE [LARGE SCALE GENOMIC DNA]</scope>
    <source>
        <strain evidence="3">Shaxun</strain>
        <tissue evidence="3">Muscle</tissue>
    </source>
</reference>
<gene>
    <name evidence="3" type="ORF">BSL78_30309</name>
</gene>
<proteinExistence type="predicted"/>
<evidence type="ECO:0000313" key="3">
    <source>
        <dbReference type="EMBL" id="PIK32879.1"/>
    </source>
</evidence>
<dbReference type="GO" id="GO:0007032">
    <property type="term" value="P:endosome organization"/>
    <property type="evidence" value="ECO:0007669"/>
    <property type="project" value="TreeGrafter"/>
</dbReference>
<dbReference type="InterPro" id="IPR028283">
    <property type="entry name" value="WASH-7_C"/>
</dbReference>
<feature type="non-terminal residue" evidence="3">
    <location>
        <position position="1"/>
    </location>
</feature>
<protein>
    <submittedName>
        <fullName evidence="3">Putative WASH complex subunit 7</fullName>
    </submittedName>
</protein>
<feature type="compositionally biased region" description="Basic and acidic residues" evidence="1">
    <location>
        <begin position="45"/>
        <end position="61"/>
    </location>
</feature>
<accession>A0A2G8JAX1</accession>
<dbReference type="Pfam" id="PF14746">
    <property type="entry name" value="WASH-7_C"/>
    <property type="match status" value="1"/>
</dbReference>
<feature type="non-terminal residue" evidence="3">
    <location>
        <position position="81"/>
    </location>
</feature>
<name>A0A2G8JAX1_STIJA</name>
<dbReference type="PANTHER" id="PTHR31409">
    <property type="entry name" value="WASH COMPLEX SUBUNIT 4"/>
    <property type="match status" value="1"/>
</dbReference>
<dbReference type="GO" id="GO:0005768">
    <property type="term" value="C:endosome"/>
    <property type="evidence" value="ECO:0007669"/>
    <property type="project" value="TreeGrafter"/>
</dbReference>
<evidence type="ECO:0000256" key="1">
    <source>
        <dbReference type="SAM" id="MobiDB-lite"/>
    </source>
</evidence>
<dbReference type="Proteomes" id="UP000230750">
    <property type="component" value="Unassembled WGS sequence"/>
</dbReference>
<dbReference type="GO" id="GO:0016197">
    <property type="term" value="P:endosomal transport"/>
    <property type="evidence" value="ECO:0007669"/>
    <property type="project" value="TreeGrafter"/>
</dbReference>
<comment type="caution">
    <text evidence="3">The sequence shown here is derived from an EMBL/GenBank/DDBJ whole genome shotgun (WGS) entry which is preliminary data.</text>
</comment>
<evidence type="ECO:0000259" key="2">
    <source>
        <dbReference type="Pfam" id="PF14746"/>
    </source>
</evidence>
<dbReference type="OrthoDB" id="10261210at2759"/>
<dbReference type="InterPro" id="IPR027307">
    <property type="entry name" value="WASH7"/>
</dbReference>
<dbReference type="GO" id="GO:0071203">
    <property type="term" value="C:WASH complex"/>
    <property type="evidence" value="ECO:0007669"/>
    <property type="project" value="InterPro"/>
</dbReference>
<dbReference type="EMBL" id="MRZV01003064">
    <property type="protein sequence ID" value="PIK32879.1"/>
    <property type="molecule type" value="Genomic_DNA"/>
</dbReference>
<keyword evidence="4" id="KW-1185">Reference proteome</keyword>
<dbReference type="PANTHER" id="PTHR31409:SF0">
    <property type="entry name" value="WASH COMPLEX SUBUNIT 4"/>
    <property type="match status" value="1"/>
</dbReference>
<dbReference type="STRING" id="307972.A0A2G8JAX1"/>
<feature type="region of interest" description="Disordered" evidence="1">
    <location>
        <begin position="45"/>
        <end position="81"/>
    </location>
</feature>